<dbReference type="PANTHER" id="PTHR30383:SF24">
    <property type="entry name" value="THIOESTERASE 1_PROTEASE 1_LYSOPHOSPHOLIPASE L1"/>
    <property type="match status" value="1"/>
</dbReference>
<dbReference type="AlphaFoldDB" id="A0A917GQ49"/>
<dbReference type="GO" id="GO:0004622">
    <property type="term" value="F:phosphatidylcholine lysophospholipase activity"/>
    <property type="evidence" value="ECO:0007669"/>
    <property type="project" value="TreeGrafter"/>
</dbReference>
<dbReference type="CDD" id="cd01822">
    <property type="entry name" value="Lysophospholipase_L1_like"/>
    <property type="match status" value="1"/>
</dbReference>
<evidence type="ECO:0000313" key="3">
    <source>
        <dbReference type="Proteomes" id="UP000627715"/>
    </source>
</evidence>
<dbReference type="InterPro" id="IPR013830">
    <property type="entry name" value="SGNH_hydro"/>
</dbReference>
<accession>A0A917GQ49</accession>
<dbReference type="InterPro" id="IPR036514">
    <property type="entry name" value="SGNH_hydro_sf"/>
</dbReference>
<protein>
    <submittedName>
        <fullName evidence="2">Arylesterase</fullName>
    </submittedName>
</protein>
<reference evidence="2" key="2">
    <citation type="submission" date="2020-09" db="EMBL/GenBank/DDBJ databases">
        <authorList>
            <person name="Sun Q."/>
            <person name="Zhou Y."/>
        </authorList>
    </citation>
    <scope>NUCLEOTIDE SEQUENCE</scope>
    <source>
        <strain evidence="2">CGMCC 1.15425</strain>
    </source>
</reference>
<dbReference type="EMBL" id="BMIY01000003">
    <property type="protein sequence ID" value="GGG53971.1"/>
    <property type="molecule type" value="Genomic_DNA"/>
</dbReference>
<comment type="caution">
    <text evidence="2">The sequence shown here is derived from an EMBL/GenBank/DDBJ whole genome shotgun (WGS) entry which is preliminary data.</text>
</comment>
<dbReference type="Proteomes" id="UP000627715">
    <property type="component" value="Unassembled WGS sequence"/>
</dbReference>
<reference evidence="2" key="1">
    <citation type="journal article" date="2014" name="Int. J. Syst. Evol. Microbiol.">
        <title>Complete genome sequence of Corynebacterium casei LMG S-19264T (=DSM 44701T), isolated from a smear-ripened cheese.</title>
        <authorList>
            <consortium name="US DOE Joint Genome Institute (JGI-PGF)"/>
            <person name="Walter F."/>
            <person name="Albersmeier A."/>
            <person name="Kalinowski J."/>
            <person name="Ruckert C."/>
        </authorList>
    </citation>
    <scope>NUCLEOTIDE SEQUENCE</scope>
    <source>
        <strain evidence="2">CGMCC 1.15425</strain>
    </source>
</reference>
<gene>
    <name evidence="2" type="ORF">GCM10011403_08930</name>
</gene>
<dbReference type="SUPFAM" id="SSF52266">
    <property type="entry name" value="SGNH hydrolase"/>
    <property type="match status" value="1"/>
</dbReference>
<proteinExistence type="predicted"/>
<evidence type="ECO:0000313" key="2">
    <source>
        <dbReference type="EMBL" id="GGG53971.1"/>
    </source>
</evidence>
<dbReference type="PANTHER" id="PTHR30383">
    <property type="entry name" value="THIOESTERASE 1/PROTEASE 1/LYSOPHOSPHOLIPASE L1"/>
    <property type="match status" value="1"/>
</dbReference>
<sequence length="206" mass="22107">MFFLFMLLSGQVLASADTNILVFGDSLSAAYGLEPDEGWVTLLEERLEDDNYPVTVANASVSGETTSGGVARLPAALQAHQPDLIILELGGNDGLRGLPVAQMRTNLQEMIELSLGNGAEVLLVGIQIPPNYGPRYTEPFYAQYQELAEAYDLALLPFLLEGIADNPDLMQNDGVHPVADAQSMIVDNIWPVLAPLLPAPQVSGES</sequence>
<name>A0A917GQ49_9GAMM</name>
<dbReference type="InterPro" id="IPR051532">
    <property type="entry name" value="Ester_Hydrolysis_Enzymes"/>
</dbReference>
<dbReference type="Gene3D" id="3.40.50.1110">
    <property type="entry name" value="SGNH hydrolase"/>
    <property type="match status" value="1"/>
</dbReference>
<organism evidence="2 3">
    <name type="scientific">Pseudohongiella nitratireducens</name>
    <dbReference type="NCBI Taxonomy" id="1768907"/>
    <lineage>
        <taxon>Bacteria</taxon>
        <taxon>Pseudomonadati</taxon>
        <taxon>Pseudomonadota</taxon>
        <taxon>Gammaproteobacteria</taxon>
        <taxon>Pseudomonadales</taxon>
        <taxon>Pseudohongiellaceae</taxon>
        <taxon>Pseudohongiella</taxon>
    </lineage>
</organism>
<feature type="domain" description="SGNH hydrolase-type esterase" evidence="1">
    <location>
        <begin position="22"/>
        <end position="179"/>
    </location>
</feature>
<keyword evidence="3" id="KW-1185">Reference proteome</keyword>
<evidence type="ECO:0000259" key="1">
    <source>
        <dbReference type="Pfam" id="PF13472"/>
    </source>
</evidence>
<dbReference type="Pfam" id="PF13472">
    <property type="entry name" value="Lipase_GDSL_2"/>
    <property type="match status" value="1"/>
</dbReference>